<comment type="catalytic activity">
    <reaction evidence="14 18">
        <text>L-leucine + 2-oxoglutarate = 4-methyl-2-oxopentanoate + L-glutamate</text>
        <dbReference type="Rhea" id="RHEA:18321"/>
        <dbReference type="ChEBI" id="CHEBI:16810"/>
        <dbReference type="ChEBI" id="CHEBI:17865"/>
        <dbReference type="ChEBI" id="CHEBI:29985"/>
        <dbReference type="ChEBI" id="CHEBI:57427"/>
        <dbReference type="EC" id="2.6.1.42"/>
    </reaction>
</comment>
<dbReference type="Pfam" id="PF01063">
    <property type="entry name" value="Aminotran_4"/>
    <property type="match status" value="1"/>
</dbReference>
<dbReference type="PIRSF" id="PIRSF006468">
    <property type="entry name" value="BCAT1"/>
    <property type="match status" value="1"/>
</dbReference>
<comment type="pathway">
    <text evidence="4">Amino-acid biosynthesis; L-valine biosynthesis; L-valine from pyruvate: step 4/4.</text>
</comment>
<comment type="pathway">
    <text evidence="5">Amino-acid biosynthesis; L-leucine biosynthesis; L-leucine from 3-methyl-2-oxobutanoate: step 4/4.</text>
</comment>
<dbReference type="InterPro" id="IPR033939">
    <property type="entry name" value="BCAT_family"/>
</dbReference>
<dbReference type="InterPro" id="IPR001544">
    <property type="entry name" value="Aminotrans_IV"/>
</dbReference>
<comment type="pathway">
    <text evidence="3">Amino-acid biosynthesis; L-isoleucine biosynthesis; L-isoleucine from 2-oxobutanoate: step 4/4.</text>
</comment>
<comment type="cofactor">
    <cofactor evidence="1 17">
        <name>pyridoxal 5'-phosphate</name>
        <dbReference type="ChEBI" id="CHEBI:597326"/>
    </cofactor>
</comment>
<evidence type="ECO:0000313" key="20">
    <source>
        <dbReference type="Proteomes" id="UP001156666"/>
    </source>
</evidence>
<evidence type="ECO:0000256" key="15">
    <source>
        <dbReference type="PIRSR" id="PIRSR006468-1"/>
    </source>
</evidence>
<organism evidence="19 20">
    <name type="scientific">Portibacter lacus</name>
    <dbReference type="NCBI Taxonomy" id="1099794"/>
    <lineage>
        <taxon>Bacteria</taxon>
        <taxon>Pseudomonadati</taxon>
        <taxon>Bacteroidota</taxon>
        <taxon>Saprospiria</taxon>
        <taxon>Saprospirales</taxon>
        <taxon>Haliscomenobacteraceae</taxon>
        <taxon>Portibacter</taxon>
    </lineage>
</organism>
<evidence type="ECO:0000256" key="9">
    <source>
        <dbReference type="ARBA" id="ARBA00022679"/>
    </source>
</evidence>
<accession>A0AA37WEG7</accession>
<dbReference type="PROSITE" id="PS00770">
    <property type="entry name" value="AA_TRANSFER_CLASS_4"/>
    <property type="match status" value="1"/>
</dbReference>
<dbReference type="GO" id="GO:0004084">
    <property type="term" value="F:branched-chain-amino-acid transaminase activity"/>
    <property type="evidence" value="ECO:0007669"/>
    <property type="project" value="UniProtKB-EC"/>
</dbReference>
<reference evidence="19" key="1">
    <citation type="journal article" date="2014" name="Int. J. Syst. Evol. Microbiol.">
        <title>Complete genome sequence of Corynebacterium casei LMG S-19264T (=DSM 44701T), isolated from a smear-ripened cheese.</title>
        <authorList>
            <consortium name="US DOE Joint Genome Institute (JGI-PGF)"/>
            <person name="Walter F."/>
            <person name="Albersmeier A."/>
            <person name="Kalinowski J."/>
            <person name="Ruckert C."/>
        </authorList>
    </citation>
    <scope>NUCLEOTIDE SEQUENCE</scope>
    <source>
        <strain evidence="19">NBRC 108769</strain>
    </source>
</reference>
<evidence type="ECO:0000256" key="17">
    <source>
        <dbReference type="RuleBase" id="RU004516"/>
    </source>
</evidence>
<dbReference type="SUPFAM" id="SSF56752">
    <property type="entry name" value="D-aminoacid aminotransferase-like PLP-dependent enzymes"/>
    <property type="match status" value="1"/>
</dbReference>
<proteinExistence type="inferred from homology"/>
<keyword evidence="7 18" id="KW-0032">Aminotransferase</keyword>
<feature type="modified residue" description="N6-(pyridoxal phosphate)lysine" evidence="15">
    <location>
        <position position="191"/>
    </location>
</feature>
<dbReference type="NCBIfam" id="NF009897">
    <property type="entry name" value="PRK13357.1"/>
    <property type="match status" value="1"/>
</dbReference>
<dbReference type="InterPro" id="IPR018300">
    <property type="entry name" value="Aminotrans_IV_CS"/>
</dbReference>
<evidence type="ECO:0000256" key="1">
    <source>
        <dbReference type="ARBA" id="ARBA00001933"/>
    </source>
</evidence>
<dbReference type="GO" id="GO:0009082">
    <property type="term" value="P:branched-chain amino acid biosynthetic process"/>
    <property type="evidence" value="ECO:0007669"/>
    <property type="project" value="UniProtKB-KW"/>
</dbReference>
<dbReference type="InterPro" id="IPR043132">
    <property type="entry name" value="BCAT-like_C"/>
</dbReference>
<protein>
    <recommendedName>
        <fullName evidence="18">Branched-chain-amino-acid aminotransferase</fullName>
        <ecNumber evidence="18">2.6.1.42</ecNumber>
    </recommendedName>
</protein>
<evidence type="ECO:0000256" key="5">
    <source>
        <dbReference type="ARBA" id="ARBA00005072"/>
    </source>
</evidence>
<keyword evidence="11 18" id="KW-0100">Branched-chain amino acid biosynthesis</keyword>
<evidence type="ECO:0000256" key="14">
    <source>
        <dbReference type="ARBA" id="ARBA00049229"/>
    </source>
</evidence>
<dbReference type="InterPro" id="IPR036038">
    <property type="entry name" value="Aminotransferase-like"/>
</dbReference>
<evidence type="ECO:0000256" key="8">
    <source>
        <dbReference type="ARBA" id="ARBA00022605"/>
    </source>
</evidence>
<dbReference type="GO" id="GO:0008652">
    <property type="term" value="P:amino acid biosynthetic process"/>
    <property type="evidence" value="ECO:0007669"/>
    <property type="project" value="UniProtKB-KW"/>
</dbReference>
<evidence type="ECO:0000256" key="7">
    <source>
        <dbReference type="ARBA" id="ARBA00022576"/>
    </source>
</evidence>
<dbReference type="AlphaFoldDB" id="A0AA37WEG7"/>
<comment type="catalytic activity">
    <reaction evidence="13 18">
        <text>L-isoleucine + 2-oxoglutarate = (S)-3-methyl-2-oxopentanoate + L-glutamate</text>
        <dbReference type="Rhea" id="RHEA:24801"/>
        <dbReference type="ChEBI" id="CHEBI:16810"/>
        <dbReference type="ChEBI" id="CHEBI:29985"/>
        <dbReference type="ChEBI" id="CHEBI:35146"/>
        <dbReference type="ChEBI" id="CHEBI:58045"/>
        <dbReference type="EC" id="2.6.1.42"/>
    </reaction>
</comment>
<evidence type="ECO:0000256" key="16">
    <source>
        <dbReference type="RuleBase" id="RU004106"/>
    </source>
</evidence>
<evidence type="ECO:0000256" key="3">
    <source>
        <dbReference type="ARBA" id="ARBA00004824"/>
    </source>
</evidence>
<gene>
    <name evidence="19" type="primary">ilvK</name>
    <name evidence="19" type="ORF">GCM10007940_19820</name>
</gene>
<dbReference type="PANTHER" id="PTHR11825">
    <property type="entry name" value="SUBGROUP IIII AMINOTRANSFERASE"/>
    <property type="match status" value="1"/>
</dbReference>
<dbReference type="CDD" id="cd01557">
    <property type="entry name" value="BCAT_beta_family"/>
    <property type="match status" value="1"/>
</dbReference>
<evidence type="ECO:0000256" key="13">
    <source>
        <dbReference type="ARBA" id="ARBA00048798"/>
    </source>
</evidence>
<name>A0AA37WEG7_9BACT</name>
<evidence type="ECO:0000256" key="11">
    <source>
        <dbReference type="ARBA" id="ARBA00023304"/>
    </source>
</evidence>
<dbReference type="EC" id="2.6.1.42" evidence="18"/>
<evidence type="ECO:0000256" key="12">
    <source>
        <dbReference type="ARBA" id="ARBA00048212"/>
    </source>
</evidence>
<keyword evidence="10 17" id="KW-0663">Pyridoxal phosphate</keyword>
<keyword evidence="9 18" id="KW-0808">Transferase</keyword>
<comment type="caution">
    <text evidence="19">The sequence shown here is derived from an EMBL/GenBank/DDBJ whole genome shotgun (WGS) entry which is preliminary data.</text>
</comment>
<sequence length="355" mass="39527">MNIKITKATKSRIDSVDMNNIPFGKVFSDHMFIADYIDGKWTNLEIKPIQNLSLHPSNLALHYGQSVFEGMKASVTKEGVPCLFRPEMHAKRINKSAARMCMPAFPEDLFVEAVTKLVGIEKNWIPPYDGSALYIRPFMFATDEFLGVRPSEKYKFIIMTLPVGPYYTKPVSLKAETEFVRAAIGGVGEAKAAGNYAASLYPAKLAQEQGFDQIMWLDAKEFKYIQEVGTMNIFFVIDGVIVTPQTDGAILKGITRDSFITIFKDAGYKVEERLIGIDEVFAAHADGKLQEVFGAGTAAVVSKVERIHHDGKEIKLDVSDYKIANLAYDTLTGLRNGTVEDKFGWVIPVEIMETV</sequence>
<dbReference type="NCBIfam" id="TIGR01123">
    <property type="entry name" value="ilvE_II"/>
    <property type="match status" value="1"/>
</dbReference>
<evidence type="ECO:0000256" key="18">
    <source>
        <dbReference type="RuleBase" id="RU004517"/>
    </source>
</evidence>
<dbReference type="PANTHER" id="PTHR11825:SF44">
    <property type="entry name" value="BRANCHED-CHAIN-AMINO-ACID AMINOTRANSFERASE"/>
    <property type="match status" value="1"/>
</dbReference>
<dbReference type="Gene3D" id="3.20.10.10">
    <property type="entry name" value="D-amino Acid Aminotransferase, subunit A, domain 2"/>
    <property type="match status" value="1"/>
</dbReference>
<comment type="function">
    <text evidence="2">Acts on leucine, isoleucine and valine.</text>
</comment>
<keyword evidence="20" id="KW-1185">Reference proteome</keyword>
<dbReference type="EMBL" id="BSOH01000011">
    <property type="protein sequence ID" value="GLR17367.1"/>
    <property type="molecule type" value="Genomic_DNA"/>
</dbReference>
<dbReference type="Gene3D" id="3.30.470.10">
    <property type="match status" value="1"/>
</dbReference>
<dbReference type="Proteomes" id="UP001156666">
    <property type="component" value="Unassembled WGS sequence"/>
</dbReference>
<comment type="catalytic activity">
    <reaction evidence="12 18">
        <text>L-valine + 2-oxoglutarate = 3-methyl-2-oxobutanoate + L-glutamate</text>
        <dbReference type="Rhea" id="RHEA:24813"/>
        <dbReference type="ChEBI" id="CHEBI:11851"/>
        <dbReference type="ChEBI" id="CHEBI:16810"/>
        <dbReference type="ChEBI" id="CHEBI:29985"/>
        <dbReference type="ChEBI" id="CHEBI:57762"/>
        <dbReference type="EC" id="2.6.1.42"/>
    </reaction>
</comment>
<reference evidence="19" key="2">
    <citation type="submission" date="2023-01" db="EMBL/GenBank/DDBJ databases">
        <title>Draft genome sequence of Portibacter lacus strain NBRC 108769.</title>
        <authorList>
            <person name="Sun Q."/>
            <person name="Mori K."/>
        </authorList>
    </citation>
    <scope>NUCLEOTIDE SEQUENCE</scope>
    <source>
        <strain evidence="19">NBRC 108769</strain>
    </source>
</reference>
<dbReference type="InterPro" id="IPR005786">
    <property type="entry name" value="B_amino_transII"/>
</dbReference>
<evidence type="ECO:0000256" key="6">
    <source>
        <dbReference type="ARBA" id="ARBA00009320"/>
    </source>
</evidence>
<dbReference type="InterPro" id="IPR043131">
    <property type="entry name" value="BCAT-like_N"/>
</dbReference>
<evidence type="ECO:0000256" key="4">
    <source>
        <dbReference type="ARBA" id="ARBA00004931"/>
    </source>
</evidence>
<keyword evidence="8 18" id="KW-0028">Amino-acid biosynthesis</keyword>
<evidence type="ECO:0000256" key="10">
    <source>
        <dbReference type="ARBA" id="ARBA00022898"/>
    </source>
</evidence>
<comment type="similarity">
    <text evidence="6 16">Belongs to the class-IV pyridoxal-phosphate-dependent aminotransferase family.</text>
</comment>
<dbReference type="RefSeq" id="WP_235294077.1">
    <property type="nucleotide sequence ID" value="NZ_BSOH01000011.1"/>
</dbReference>
<evidence type="ECO:0000313" key="19">
    <source>
        <dbReference type="EMBL" id="GLR17367.1"/>
    </source>
</evidence>
<evidence type="ECO:0000256" key="2">
    <source>
        <dbReference type="ARBA" id="ARBA00003109"/>
    </source>
</evidence>